<organism evidence="5 6">
    <name type="scientific">Coniophora puteana (strain RWD-64-598)</name>
    <name type="common">Brown rot fungus</name>
    <dbReference type="NCBI Taxonomy" id="741705"/>
    <lineage>
        <taxon>Eukaryota</taxon>
        <taxon>Fungi</taxon>
        <taxon>Dikarya</taxon>
        <taxon>Basidiomycota</taxon>
        <taxon>Agaricomycotina</taxon>
        <taxon>Agaricomycetes</taxon>
        <taxon>Agaricomycetidae</taxon>
        <taxon>Boletales</taxon>
        <taxon>Coniophorineae</taxon>
        <taxon>Coniophoraceae</taxon>
        <taxon>Coniophora</taxon>
    </lineage>
</organism>
<dbReference type="SUPFAM" id="SSF52540">
    <property type="entry name" value="P-loop containing nucleoside triphosphate hydrolases"/>
    <property type="match status" value="1"/>
</dbReference>
<accession>A0A5M3N647</accession>
<dbReference type="Proteomes" id="UP000053558">
    <property type="component" value="Unassembled WGS sequence"/>
</dbReference>
<dbReference type="CDD" id="cd18799">
    <property type="entry name" value="SF2_C_EcoAI-like"/>
    <property type="match status" value="1"/>
</dbReference>
<keyword evidence="1" id="KW-0347">Helicase</keyword>
<dbReference type="InterPro" id="IPR006935">
    <property type="entry name" value="Helicase/UvrB_N"/>
</dbReference>
<feature type="domain" description="Helicase C-terminal" evidence="4">
    <location>
        <begin position="266"/>
        <end position="435"/>
    </location>
</feature>
<dbReference type="GeneID" id="19207128"/>
<evidence type="ECO:0000259" key="3">
    <source>
        <dbReference type="PROSITE" id="PS51192"/>
    </source>
</evidence>
<dbReference type="EMBL" id="JH711573">
    <property type="protein sequence ID" value="EIW86776.1"/>
    <property type="molecule type" value="Genomic_DNA"/>
</dbReference>
<feature type="region of interest" description="Disordered" evidence="2">
    <location>
        <begin position="421"/>
        <end position="448"/>
    </location>
</feature>
<dbReference type="InterPro" id="IPR027417">
    <property type="entry name" value="P-loop_NTPase"/>
</dbReference>
<dbReference type="GO" id="GO:0061749">
    <property type="term" value="F:forked DNA-dependent helicase activity"/>
    <property type="evidence" value="ECO:0007669"/>
    <property type="project" value="TreeGrafter"/>
</dbReference>
<reference evidence="6" key="1">
    <citation type="journal article" date="2012" name="Science">
        <title>The Paleozoic origin of enzymatic lignin decomposition reconstructed from 31 fungal genomes.</title>
        <authorList>
            <person name="Floudas D."/>
            <person name="Binder M."/>
            <person name="Riley R."/>
            <person name="Barry K."/>
            <person name="Blanchette R.A."/>
            <person name="Henrissat B."/>
            <person name="Martinez A.T."/>
            <person name="Otillar R."/>
            <person name="Spatafora J.W."/>
            <person name="Yadav J.S."/>
            <person name="Aerts A."/>
            <person name="Benoit I."/>
            <person name="Boyd A."/>
            <person name="Carlson A."/>
            <person name="Copeland A."/>
            <person name="Coutinho P.M."/>
            <person name="de Vries R.P."/>
            <person name="Ferreira P."/>
            <person name="Findley K."/>
            <person name="Foster B."/>
            <person name="Gaskell J."/>
            <person name="Glotzer D."/>
            <person name="Gorecki P."/>
            <person name="Heitman J."/>
            <person name="Hesse C."/>
            <person name="Hori C."/>
            <person name="Igarashi K."/>
            <person name="Jurgens J.A."/>
            <person name="Kallen N."/>
            <person name="Kersten P."/>
            <person name="Kohler A."/>
            <person name="Kuees U."/>
            <person name="Kumar T.K.A."/>
            <person name="Kuo A."/>
            <person name="LaButti K."/>
            <person name="Larrondo L.F."/>
            <person name="Lindquist E."/>
            <person name="Ling A."/>
            <person name="Lombard V."/>
            <person name="Lucas S."/>
            <person name="Lundell T."/>
            <person name="Martin R."/>
            <person name="McLaughlin D.J."/>
            <person name="Morgenstern I."/>
            <person name="Morin E."/>
            <person name="Murat C."/>
            <person name="Nagy L.G."/>
            <person name="Nolan M."/>
            <person name="Ohm R.A."/>
            <person name="Patyshakuliyeva A."/>
            <person name="Rokas A."/>
            <person name="Ruiz-Duenas F.J."/>
            <person name="Sabat G."/>
            <person name="Salamov A."/>
            <person name="Samejima M."/>
            <person name="Schmutz J."/>
            <person name="Slot J.C."/>
            <person name="St John F."/>
            <person name="Stenlid J."/>
            <person name="Sun H."/>
            <person name="Sun S."/>
            <person name="Syed K."/>
            <person name="Tsang A."/>
            <person name="Wiebenga A."/>
            <person name="Young D."/>
            <person name="Pisabarro A."/>
            <person name="Eastwood D.C."/>
            <person name="Martin F."/>
            <person name="Cullen D."/>
            <person name="Grigoriev I.V."/>
            <person name="Hibbett D.S."/>
        </authorList>
    </citation>
    <scope>NUCLEOTIDE SEQUENCE [LARGE SCALE GENOMIC DNA]</scope>
    <source>
        <strain evidence="6">RWD-64-598 SS2</strain>
    </source>
</reference>
<dbReference type="PROSITE" id="PS51192">
    <property type="entry name" value="HELICASE_ATP_BIND_1"/>
    <property type="match status" value="1"/>
</dbReference>
<evidence type="ECO:0000313" key="5">
    <source>
        <dbReference type="EMBL" id="EIW86776.1"/>
    </source>
</evidence>
<dbReference type="OMA" id="HVIDMVA"/>
<sequence length="636" mass="70289">MFLQSWLRRSFTRSLSTAARASIVLRPYQESCLTACLAALEAGSTRIGVSLPTGAGKTTVFVSLLSRLSSQTSGSRALIIVNSIELARQAASQAKNLFPHWIVEIEQGAKHQASGHADVTVATYQTLLQPKRLSKFQPEGMKAVIVDEAHHAAAPSYRRILAHFDNEIKSKNTIPLSTVSHSIPIIGFSATFSRHDGLSLGSVFQQIVYHRDFIDMIQEKWLCNIRFTSVHANVDLTNVTVNSRTGDFNASSLADVINTKTVNELIVQTWMDRASERKSTLVFCVNLSHVAELTKTFKSFDVDARFLHSGTPSTERQEVIKAFKAQEFPVLINCAILTEGADIPNIDCVVIARPTKSRNVFTQMVGRGMRQSPSTGKTDCRIIDFVDSTTRVAGVITTPSLFGLDPAEVFDDETVDSLKERVSKSPLPMSADSEARLDSNESIPAPKSVTYTDFEDPLALVDHCSGAPHISRLSNHAWVGCGEDVYVLECLGRGTIRIEKVIDKTEDKEYFQASFAEAVLDLAGANAKKTSPFRRSRQILKAHTLRDALRGCDTYAGQRVLKGHMLLGLMRNAKWRKMPASEAQKELVMKRWAKRDIDPASIPERLEKLTKGEAANIITRLKHGAQVGIHRNKMCV</sequence>
<dbReference type="PANTHER" id="PTHR47396">
    <property type="entry name" value="TYPE I RESTRICTION ENZYME ECOKI R PROTEIN"/>
    <property type="match status" value="1"/>
</dbReference>
<comment type="caution">
    <text evidence="5">The sequence shown here is derived from an EMBL/GenBank/DDBJ whole genome shotgun (WGS) entry which is preliminary data.</text>
</comment>
<dbReference type="PROSITE" id="PS51194">
    <property type="entry name" value="HELICASE_CTER"/>
    <property type="match status" value="1"/>
</dbReference>
<keyword evidence="1" id="KW-0067">ATP-binding</keyword>
<dbReference type="InterPro" id="IPR001650">
    <property type="entry name" value="Helicase_C-like"/>
</dbReference>
<feature type="domain" description="Helicase ATP-binding" evidence="3">
    <location>
        <begin position="38"/>
        <end position="210"/>
    </location>
</feature>
<dbReference type="CDD" id="cd18032">
    <property type="entry name" value="DEXHc_RE_I_III_res"/>
    <property type="match status" value="1"/>
</dbReference>
<dbReference type="Pfam" id="PF00271">
    <property type="entry name" value="Helicase_C"/>
    <property type="match status" value="1"/>
</dbReference>
<evidence type="ECO:0000259" key="4">
    <source>
        <dbReference type="PROSITE" id="PS51194"/>
    </source>
</evidence>
<name>A0A5M3N647_CONPW</name>
<keyword evidence="6" id="KW-1185">Reference proteome</keyword>
<dbReference type="KEGG" id="cput:CONPUDRAFT_46202"/>
<dbReference type="AlphaFoldDB" id="A0A5M3N647"/>
<dbReference type="SMART" id="SM00487">
    <property type="entry name" value="DEXDc"/>
    <property type="match status" value="1"/>
</dbReference>
<dbReference type="RefSeq" id="XP_007762577.1">
    <property type="nucleotide sequence ID" value="XM_007764387.1"/>
</dbReference>
<dbReference type="PANTHER" id="PTHR47396:SF1">
    <property type="entry name" value="ATP-DEPENDENT HELICASE IRC3-RELATED"/>
    <property type="match status" value="1"/>
</dbReference>
<evidence type="ECO:0000256" key="1">
    <source>
        <dbReference type="ARBA" id="ARBA00022806"/>
    </source>
</evidence>
<dbReference type="GO" id="GO:0070125">
    <property type="term" value="P:mitochondrial translational elongation"/>
    <property type="evidence" value="ECO:0007669"/>
    <property type="project" value="TreeGrafter"/>
</dbReference>
<evidence type="ECO:0000313" key="6">
    <source>
        <dbReference type="Proteomes" id="UP000053558"/>
    </source>
</evidence>
<dbReference type="OrthoDB" id="270584at2759"/>
<dbReference type="GO" id="GO:0005524">
    <property type="term" value="F:ATP binding"/>
    <property type="evidence" value="ECO:0007669"/>
    <property type="project" value="InterPro"/>
</dbReference>
<gene>
    <name evidence="5" type="ORF">CONPUDRAFT_46202</name>
</gene>
<dbReference type="GO" id="GO:0036121">
    <property type="term" value="F:double-stranded DNA helicase activity"/>
    <property type="evidence" value="ECO:0007669"/>
    <property type="project" value="TreeGrafter"/>
</dbReference>
<dbReference type="GO" id="GO:0016787">
    <property type="term" value="F:hydrolase activity"/>
    <property type="evidence" value="ECO:0007669"/>
    <property type="project" value="UniProtKB-KW"/>
</dbReference>
<dbReference type="GO" id="GO:0005759">
    <property type="term" value="C:mitochondrial matrix"/>
    <property type="evidence" value="ECO:0007669"/>
    <property type="project" value="TreeGrafter"/>
</dbReference>
<dbReference type="Pfam" id="PF04851">
    <property type="entry name" value="ResIII"/>
    <property type="match status" value="1"/>
</dbReference>
<dbReference type="GO" id="GO:0000403">
    <property type="term" value="F:Y-form DNA binding"/>
    <property type="evidence" value="ECO:0007669"/>
    <property type="project" value="TreeGrafter"/>
</dbReference>
<dbReference type="InterPro" id="IPR050742">
    <property type="entry name" value="Helicase_Restrict-Modif_Enz"/>
</dbReference>
<proteinExistence type="predicted"/>
<protein>
    <submittedName>
        <fullName evidence="5">P-loop containing nucleoside triphosphate hydrolase protein</fullName>
    </submittedName>
</protein>
<dbReference type="InterPro" id="IPR014001">
    <property type="entry name" value="Helicase_ATP-bd"/>
</dbReference>
<evidence type="ECO:0000256" key="2">
    <source>
        <dbReference type="SAM" id="MobiDB-lite"/>
    </source>
</evidence>
<dbReference type="GO" id="GO:0032042">
    <property type="term" value="P:mitochondrial DNA metabolic process"/>
    <property type="evidence" value="ECO:0007669"/>
    <property type="project" value="TreeGrafter"/>
</dbReference>
<dbReference type="SMART" id="SM00490">
    <property type="entry name" value="HELICc"/>
    <property type="match status" value="1"/>
</dbReference>
<keyword evidence="1" id="KW-0547">Nucleotide-binding</keyword>
<dbReference type="Gene3D" id="3.40.50.300">
    <property type="entry name" value="P-loop containing nucleotide triphosphate hydrolases"/>
    <property type="match status" value="2"/>
</dbReference>
<keyword evidence="5" id="KW-0378">Hydrolase</keyword>